<sequence>MTACFILSNTTLIYNMFGINVLLKHPNVLVSTVKLKIYGKQPVPLAEKQPHIMTQPLPCLTAGTELLGLKAALPNITLVTVTKQLNFACPLKKPFYRRHLTCGQLQMYCSLGCDLVGTVQVWFECIN</sequence>
<comment type="caution">
    <text evidence="1">The sequence shown here is derived from an EMBL/GenBank/DDBJ whole genome shotgun (WGS) entry which is preliminary data.</text>
</comment>
<accession>A0ABV0UTY7</accession>
<keyword evidence="2" id="KW-1185">Reference proteome</keyword>
<evidence type="ECO:0000313" key="2">
    <source>
        <dbReference type="Proteomes" id="UP001482620"/>
    </source>
</evidence>
<protein>
    <submittedName>
        <fullName evidence="1">Uncharacterized protein</fullName>
    </submittedName>
</protein>
<gene>
    <name evidence="1" type="ORF">ILYODFUR_016106</name>
</gene>
<name>A0ABV0UTY7_9TELE</name>
<reference evidence="1 2" key="1">
    <citation type="submission" date="2021-06" db="EMBL/GenBank/DDBJ databases">
        <authorList>
            <person name="Palmer J.M."/>
        </authorList>
    </citation>
    <scope>NUCLEOTIDE SEQUENCE [LARGE SCALE GENOMIC DNA]</scope>
    <source>
        <strain evidence="2">if_2019</strain>
        <tissue evidence="1">Muscle</tissue>
    </source>
</reference>
<dbReference type="Proteomes" id="UP001482620">
    <property type="component" value="Unassembled WGS sequence"/>
</dbReference>
<dbReference type="EMBL" id="JAHRIQ010082547">
    <property type="protein sequence ID" value="MEQ2248129.1"/>
    <property type="molecule type" value="Genomic_DNA"/>
</dbReference>
<evidence type="ECO:0000313" key="1">
    <source>
        <dbReference type="EMBL" id="MEQ2248129.1"/>
    </source>
</evidence>
<proteinExistence type="predicted"/>
<organism evidence="1 2">
    <name type="scientific">Ilyodon furcidens</name>
    <name type="common">goldbreast splitfin</name>
    <dbReference type="NCBI Taxonomy" id="33524"/>
    <lineage>
        <taxon>Eukaryota</taxon>
        <taxon>Metazoa</taxon>
        <taxon>Chordata</taxon>
        <taxon>Craniata</taxon>
        <taxon>Vertebrata</taxon>
        <taxon>Euteleostomi</taxon>
        <taxon>Actinopterygii</taxon>
        <taxon>Neopterygii</taxon>
        <taxon>Teleostei</taxon>
        <taxon>Neoteleostei</taxon>
        <taxon>Acanthomorphata</taxon>
        <taxon>Ovalentaria</taxon>
        <taxon>Atherinomorphae</taxon>
        <taxon>Cyprinodontiformes</taxon>
        <taxon>Goodeidae</taxon>
        <taxon>Ilyodon</taxon>
    </lineage>
</organism>